<organism evidence="4 5">
    <name type="scientific">Raphidocelis subcapitata</name>
    <dbReference type="NCBI Taxonomy" id="307507"/>
    <lineage>
        <taxon>Eukaryota</taxon>
        <taxon>Viridiplantae</taxon>
        <taxon>Chlorophyta</taxon>
        <taxon>core chlorophytes</taxon>
        <taxon>Chlorophyceae</taxon>
        <taxon>CS clade</taxon>
        <taxon>Sphaeropleales</taxon>
        <taxon>Selenastraceae</taxon>
        <taxon>Raphidocelis</taxon>
    </lineage>
</organism>
<keyword evidence="4" id="KW-0808">Transferase</keyword>
<sequence>MLLGSRRIKAVCSPGGRRSAAARRGCAPPAAATPQARIFPPADHKPSNPRWLTAVASADPDDLPDPPRPPALDADAAGGAVEPGSAAAAELFVLDPSWTYLNHGSYGAALRAGLEAQEWHRQQLEAQPVLYIETSALAGVAKAVAQVARLVGASWRDVVPVVNATTGVNAAVASLPLRRGDLVLMTNATYPAVRSTLARAAARAGADLLEVLVPLGPELHDASAVEAAFASALALARASGRRVALAVVDHVLSFPPVVMPLERLCALLRAEGVPVAVDGAHALGSLAPRLDVPSLGCDFYVANAHKWLCTPKGVAFLWAAPARQTALLPPVTSHGCGLGFRGEFLWQGTGDPTAWLAVPACLEALERLGGAERLAARNHALVWDAAELLRTSWGVEEPPLGAPPGGGACAGMAAVRLPSPLLLPGGAGAGDSAGDGDGAARREVPATPEGAAALQAHLRARHRIEVPLVAVQGALWCRVSAQAYNTLEQFASLAGAVAALRPGQGGAGGAGGEAAGGG</sequence>
<evidence type="ECO:0000313" key="4">
    <source>
        <dbReference type="EMBL" id="GBF87620.1"/>
    </source>
</evidence>
<feature type="compositionally biased region" description="Low complexity" evidence="2">
    <location>
        <begin position="13"/>
        <end position="32"/>
    </location>
</feature>
<protein>
    <submittedName>
        <fullName evidence="4">Class V aminotransferase</fullName>
    </submittedName>
</protein>
<evidence type="ECO:0000256" key="1">
    <source>
        <dbReference type="ARBA" id="ARBA00022898"/>
    </source>
</evidence>
<comment type="caution">
    <text evidence="4">The sequence shown here is derived from an EMBL/GenBank/DDBJ whole genome shotgun (WGS) entry which is preliminary data.</text>
</comment>
<dbReference type="PANTHER" id="PTHR43092:SF2">
    <property type="entry name" value="HERCYNYLCYSTEINE SULFOXIDE LYASE"/>
    <property type="match status" value="1"/>
</dbReference>
<proteinExistence type="predicted"/>
<gene>
    <name evidence="4" type="ORF">Rsub_00331</name>
</gene>
<accession>A0A2V0NQ30</accession>
<dbReference type="InterPro" id="IPR015422">
    <property type="entry name" value="PyrdxlP-dep_Trfase_small"/>
</dbReference>
<dbReference type="FunCoup" id="A0A2V0NQ30">
    <property type="interactions" value="1304"/>
</dbReference>
<feature type="domain" description="Aminotransferase class V" evidence="3">
    <location>
        <begin position="135"/>
        <end position="333"/>
    </location>
</feature>
<name>A0A2V0NQ30_9CHLO</name>
<dbReference type="InterPro" id="IPR015424">
    <property type="entry name" value="PyrdxlP-dep_Trfase"/>
</dbReference>
<dbReference type="EMBL" id="BDRX01000001">
    <property type="protein sequence ID" value="GBF87620.1"/>
    <property type="molecule type" value="Genomic_DNA"/>
</dbReference>
<evidence type="ECO:0000313" key="5">
    <source>
        <dbReference type="Proteomes" id="UP000247498"/>
    </source>
</evidence>
<dbReference type="SUPFAM" id="SSF53383">
    <property type="entry name" value="PLP-dependent transferases"/>
    <property type="match status" value="1"/>
</dbReference>
<evidence type="ECO:0000256" key="2">
    <source>
        <dbReference type="SAM" id="MobiDB-lite"/>
    </source>
</evidence>
<dbReference type="STRING" id="307507.A0A2V0NQ30"/>
<dbReference type="Gene3D" id="3.40.640.10">
    <property type="entry name" value="Type I PLP-dependent aspartate aminotransferase-like (Major domain)"/>
    <property type="match status" value="1"/>
</dbReference>
<dbReference type="OrthoDB" id="5978656at2759"/>
<dbReference type="Gene3D" id="3.90.1150.10">
    <property type="entry name" value="Aspartate Aminotransferase, domain 1"/>
    <property type="match status" value="1"/>
</dbReference>
<reference evidence="4 5" key="1">
    <citation type="journal article" date="2018" name="Sci. Rep.">
        <title>Raphidocelis subcapitata (=Pseudokirchneriella subcapitata) provides an insight into genome evolution and environmental adaptations in the Sphaeropleales.</title>
        <authorList>
            <person name="Suzuki S."/>
            <person name="Yamaguchi H."/>
            <person name="Nakajima N."/>
            <person name="Kawachi M."/>
        </authorList>
    </citation>
    <scope>NUCLEOTIDE SEQUENCE [LARGE SCALE GENOMIC DNA]</scope>
    <source>
        <strain evidence="4 5">NIES-35</strain>
    </source>
</reference>
<dbReference type="Proteomes" id="UP000247498">
    <property type="component" value="Unassembled WGS sequence"/>
</dbReference>
<dbReference type="InterPro" id="IPR015421">
    <property type="entry name" value="PyrdxlP-dep_Trfase_major"/>
</dbReference>
<dbReference type="InterPro" id="IPR000192">
    <property type="entry name" value="Aminotrans_V_dom"/>
</dbReference>
<dbReference type="AlphaFoldDB" id="A0A2V0NQ30"/>
<keyword evidence="1" id="KW-0663">Pyridoxal phosphate</keyword>
<keyword evidence="5" id="KW-1185">Reference proteome</keyword>
<evidence type="ECO:0000259" key="3">
    <source>
        <dbReference type="Pfam" id="PF00266"/>
    </source>
</evidence>
<feature type="region of interest" description="Disordered" evidence="2">
    <location>
        <begin position="13"/>
        <end position="79"/>
    </location>
</feature>
<keyword evidence="4" id="KW-0032">Aminotransferase</keyword>
<dbReference type="InParanoid" id="A0A2V0NQ30"/>
<dbReference type="GO" id="GO:0008483">
    <property type="term" value="F:transaminase activity"/>
    <property type="evidence" value="ECO:0007669"/>
    <property type="project" value="UniProtKB-KW"/>
</dbReference>
<dbReference type="Pfam" id="PF00266">
    <property type="entry name" value="Aminotran_5"/>
    <property type="match status" value="1"/>
</dbReference>
<dbReference type="PANTHER" id="PTHR43092">
    <property type="entry name" value="L-CYSTEINE DESULFHYDRASE"/>
    <property type="match status" value="1"/>
</dbReference>